<dbReference type="InterPro" id="IPR001611">
    <property type="entry name" value="Leu-rich_rpt"/>
</dbReference>
<dbReference type="PROSITE" id="PS51450">
    <property type="entry name" value="LRR"/>
    <property type="match status" value="5"/>
</dbReference>
<dbReference type="InterPro" id="IPR032675">
    <property type="entry name" value="LRR_dom_sf"/>
</dbReference>
<evidence type="ECO:0000256" key="1">
    <source>
        <dbReference type="ARBA" id="ARBA00022614"/>
    </source>
</evidence>
<name>A0A7G2C381_9TRYP</name>
<dbReference type="VEuPathDB" id="TriTrypDB:ADEAN_000170300"/>
<evidence type="ECO:0000313" key="4">
    <source>
        <dbReference type="Proteomes" id="UP000515908"/>
    </source>
</evidence>
<dbReference type="Proteomes" id="UP000515908">
    <property type="component" value="Chromosome 03"/>
</dbReference>
<proteinExistence type="predicted"/>
<gene>
    <name evidence="3" type="ORF">ADEAN_000170300</name>
</gene>
<dbReference type="PANTHER" id="PTHR46652:SF8">
    <property type="entry name" value="LEUCINE RICH REPEAT CONTAINING 23"/>
    <property type="match status" value="1"/>
</dbReference>
<dbReference type="InterPro" id="IPR025875">
    <property type="entry name" value="Leu-rich_rpt_4"/>
</dbReference>
<dbReference type="Pfam" id="PF13855">
    <property type="entry name" value="LRR_8"/>
    <property type="match status" value="1"/>
</dbReference>
<evidence type="ECO:0000256" key="2">
    <source>
        <dbReference type="ARBA" id="ARBA00022737"/>
    </source>
</evidence>
<keyword evidence="4" id="KW-1185">Reference proteome</keyword>
<dbReference type="InterPro" id="IPR050836">
    <property type="entry name" value="SDS22/Internalin_LRR"/>
</dbReference>
<keyword evidence="2" id="KW-0677">Repeat</keyword>
<reference evidence="3 4" key="1">
    <citation type="submission" date="2020-08" db="EMBL/GenBank/DDBJ databases">
        <authorList>
            <person name="Newling K."/>
            <person name="Davey J."/>
            <person name="Forrester S."/>
        </authorList>
    </citation>
    <scope>NUCLEOTIDE SEQUENCE [LARGE SCALE GENOMIC DNA]</scope>
    <source>
        <strain evidence="4">Crithidia deanei Carvalho (ATCC PRA-265)</strain>
    </source>
</reference>
<evidence type="ECO:0000313" key="3">
    <source>
        <dbReference type="EMBL" id="CAD2214258.1"/>
    </source>
</evidence>
<protein>
    <submittedName>
        <fullName evidence="3">Leucine rich repeat, putative</fullName>
    </submittedName>
</protein>
<accession>A0A7G2C381</accession>
<dbReference type="PANTHER" id="PTHR46652">
    <property type="entry name" value="LEUCINE-RICH REPEAT AND IQ DOMAIN-CONTAINING PROTEIN 1-RELATED"/>
    <property type="match status" value="1"/>
</dbReference>
<dbReference type="Pfam" id="PF12799">
    <property type="entry name" value="LRR_4"/>
    <property type="match status" value="1"/>
</dbReference>
<dbReference type="SUPFAM" id="SSF52058">
    <property type="entry name" value="L domain-like"/>
    <property type="match status" value="1"/>
</dbReference>
<dbReference type="AlphaFoldDB" id="A0A7G2C381"/>
<dbReference type="EMBL" id="LR877147">
    <property type="protein sequence ID" value="CAD2214258.1"/>
    <property type="molecule type" value="Genomic_DNA"/>
</dbReference>
<dbReference type="InterPro" id="IPR003591">
    <property type="entry name" value="Leu-rich_rpt_typical-subtyp"/>
</dbReference>
<keyword evidence="1" id="KW-0433">Leucine-rich repeat</keyword>
<organism evidence="3 4">
    <name type="scientific">Angomonas deanei</name>
    <dbReference type="NCBI Taxonomy" id="59799"/>
    <lineage>
        <taxon>Eukaryota</taxon>
        <taxon>Discoba</taxon>
        <taxon>Euglenozoa</taxon>
        <taxon>Kinetoplastea</taxon>
        <taxon>Metakinetoplastina</taxon>
        <taxon>Trypanosomatida</taxon>
        <taxon>Trypanosomatidae</taxon>
        <taxon>Strigomonadinae</taxon>
        <taxon>Angomonas</taxon>
    </lineage>
</organism>
<dbReference type="Gene3D" id="3.80.10.10">
    <property type="entry name" value="Ribonuclease Inhibitor"/>
    <property type="match status" value="2"/>
</dbReference>
<dbReference type="SMART" id="SM00369">
    <property type="entry name" value="LRR_TYP"/>
    <property type="match status" value="4"/>
</dbReference>
<sequence>MEVAPLQVHVIEQGVEKQEEAVEVPMTSPPAPGTLVPLFMKDALSKFGHNQYGQIVLTSCDLRDLGLSDISLLQQYVFLQRINVDGNNLTDLSALSSLTSLIYISAKNNKLTNSAFSDLAPCSGSLERIHFDFNKITSLAGLSKLSYLIDLTATHNEIESIRAVDVENMHSLMRVDLADNNISNIELHAFAGAPNVRHLDLSRNHLSDILFVSYLTENLEVLLLNGNSITQLGNSFALCKSLTTLDLSSNHIASLNALRPLSSVKSLRVLSFKENECIEKFTNELSPDTSAAQLGEEKEEEEMLSRSELVMEDPVQREQHQGTQVQAESTQGPQYADFSSAATSSVARKLLTAPQKVDIPVNVEKRTELNRKTPRERASLWLLYTIPQLIRLNGEDITSAEVGQAEYLFSP</sequence>